<evidence type="ECO:0000259" key="7">
    <source>
        <dbReference type="PROSITE" id="PS51898"/>
    </source>
</evidence>
<evidence type="ECO:0000313" key="9">
    <source>
        <dbReference type="EMBL" id="SBW21114.1"/>
    </source>
</evidence>
<dbReference type="InterPro" id="IPR011010">
    <property type="entry name" value="DNA_brk_join_enz"/>
</dbReference>
<keyword evidence="3 5" id="KW-0238">DNA-binding</keyword>
<feature type="region of interest" description="Disordered" evidence="6">
    <location>
        <begin position="379"/>
        <end position="408"/>
    </location>
</feature>
<dbReference type="GO" id="GO:0003677">
    <property type="term" value="F:DNA binding"/>
    <property type="evidence" value="ECO:0007669"/>
    <property type="project" value="UniProtKB-UniRule"/>
</dbReference>
<dbReference type="InterPro" id="IPR004107">
    <property type="entry name" value="Integrase_SAM-like_N"/>
</dbReference>
<dbReference type="InterPro" id="IPR050090">
    <property type="entry name" value="Tyrosine_recombinase_XerCD"/>
</dbReference>
<dbReference type="AlphaFoldDB" id="A0A1C3NWI2"/>
<dbReference type="Gene3D" id="1.10.150.130">
    <property type="match status" value="1"/>
</dbReference>
<dbReference type="InterPro" id="IPR028259">
    <property type="entry name" value="AP2-like_int_N"/>
</dbReference>
<evidence type="ECO:0000256" key="2">
    <source>
        <dbReference type="ARBA" id="ARBA00022908"/>
    </source>
</evidence>
<dbReference type="InterPro" id="IPR010998">
    <property type="entry name" value="Integrase_recombinase_N"/>
</dbReference>
<gene>
    <name evidence="9" type="ORF">FDG2_1907</name>
</gene>
<sequence>MKGSVYKKDGKWAYRFDLGPDPLTGRRRRASKAGFATRREAATAMRQAIAAYEKGHHVQPSRRSVEEYLNEWHTAVRPTLARTTWTKYRNYKDAYVIPVIGQTALQELTPVRLNLLYVHLLDEGRVHRRKDQPPGLAASSVAAVHRMLHRALRDAVKWDYLVRNPAEDANPPKVRRIRHQVWSPEQLRAFVTHVREDRLSALYLLVITTGLRRGQLVGVRRADVDLDAGTITPRIPRVVVDGKAEDSDPKTDNADRTLALDPVTVEALREHIKRWEEDRTQFGHDTDLLFCWPDGSHIHPDTITDWFQKHARAAGLPVIRLHDVRHSYATAALKSGVHPKVVSERLGHADVAFTLKTYSHVIPGMDRTAADQIAKVIFGDPGTPENEHGHESGHAAPSTPLTEEEGEG</sequence>
<dbReference type="Gene3D" id="1.10.443.10">
    <property type="entry name" value="Intergrase catalytic core"/>
    <property type="match status" value="1"/>
</dbReference>
<evidence type="ECO:0000313" key="10">
    <source>
        <dbReference type="Proteomes" id="UP000199013"/>
    </source>
</evidence>
<keyword evidence="10" id="KW-1185">Reference proteome</keyword>
<organism evidence="9 10">
    <name type="scientific">Candidatus Protofrankia californiensis</name>
    <dbReference type="NCBI Taxonomy" id="1839754"/>
    <lineage>
        <taxon>Bacteria</taxon>
        <taxon>Bacillati</taxon>
        <taxon>Actinomycetota</taxon>
        <taxon>Actinomycetes</taxon>
        <taxon>Frankiales</taxon>
        <taxon>Frankiaceae</taxon>
        <taxon>Protofrankia</taxon>
    </lineage>
</organism>
<dbReference type="Pfam" id="PF14659">
    <property type="entry name" value="Phage_int_SAM_3"/>
    <property type="match status" value="1"/>
</dbReference>
<dbReference type="InterPro" id="IPR013762">
    <property type="entry name" value="Integrase-like_cat_sf"/>
</dbReference>
<evidence type="ECO:0000256" key="1">
    <source>
        <dbReference type="ARBA" id="ARBA00008857"/>
    </source>
</evidence>
<evidence type="ECO:0000259" key="8">
    <source>
        <dbReference type="PROSITE" id="PS51900"/>
    </source>
</evidence>
<keyword evidence="2" id="KW-0229">DNA integration</keyword>
<evidence type="ECO:0000256" key="6">
    <source>
        <dbReference type="SAM" id="MobiDB-lite"/>
    </source>
</evidence>
<dbReference type="Pfam" id="PF00589">
    <property type="entry name" value="Phage_integrase"/>
    <property type="match status" value="1"/>
</dbReference>
<protein>
    <submittedName>
        <fullName evidence="9">Integrase family protein</fullName>
    </submittedName>
</protein>
<proteinExistence type="inferred from homology"/>
<dbReference type="Proteomes" id="UP000199013">
    <property type="component" value="Unassembled WGS sequence"/>
</dbReference>
<dbReference type="InterPro" id="IPR044068">
    <property type="entry name" value="CB"/>
</dbReference>
<accession>A0A1C3NWI2</accession>
<keyword evidence="4" id="KW-0233">DNA recombination</keyword>
<feature type="domain" description="Core-binding (CB)" evidence="8">
    <location>
        <begin position="63"/>
        <end position="156"/>
    </location>
</feature>
<feature type="domain" description="Tyr recombinase" evidence="7">
    <location>
        <begin position="177"/>
        <end position="371"/>
    </location>
</feature>
<dbReference type="SUPFAM" id="SSF56349">
    <property type="entry name" value="DNA breaking-rejoining enzymes"/>
    <property type="match status" value="1"/>
</dbReference>
<dbReference type="Pfam" id="PF14657">
    <property type="entry name" value="Arm-DNA-bind_4"/>
    <property type="match status" value="1"/>
</dbReference>
<evidence type="ECO:0000256" key="4">
    <source>
        <dbReference type="ARBA" id="ARBA00023172"/>
    </source>
</evidence>
<name>A0A1C3NWI2_9ACTN</name>
<evidence type="ECO:0000256" key="5">
    <source>
        <dbReference type="PROSITE-ProRule" id="PRU01248"/>
    </source>
</evidence>
<evidence type="ECO:0000256" key="3">
    <source>
        <dbReference type="ARBA" id="ARBA00023125"/>
    </source>
</evidence>
<dbReference type="EMBL" id="FLUV01000792">
    <property type="protein sequence ID" value="SBW21114.1"/>
    <property type="molecule type" value="Genomic_DNA"/>
</dbReference>
<comment type="similarity">
    <text evidence="1">Belongs to the 'phage' integrase family.</text>
</comment>
<dbReference type="PANTHER" id="PTHR30349">
    <property type="entry name" value="PHAGE INTEGRASE-RELATED"/>
    <property type="match status" value="1"/>
</dbReference>
<reference evidence="10" key="1">
    <citation type="submission" date="2016-02" db="EMBL/GenBank/DDBJ databases">
        <authorList>
            <person name="Wibberg D."/>
        </authorList>
    </citation>
    <scope>NUCLEOTIDE SEQUENCE [LARGE SCALE GENOMIC DNA]</scope>
</reference>
<dbReference type="GO" id="GO:0006310">
    <property type="term" value="P:DNA recombination"/>
    <property type="evidence" value="ECO:0007669"/>
    <property type="project" value="UniProtKB-KW"/>
</dbReference>
<dbReference type="GO" id="GO:0015074">
    <property type="term" value="P:DNA integration"/>
    <property type="evidence" value="ECO:0007669"/>
    <property type="project" value="UniProtKB-KW"/>
</dbReference>
<dbReference type="InterPro" id="IPR002104">
    <property type="entry name" value="Integrase_catalytic"/>
</dbReference>
<dbReference type="PROSITE" id="PS51900">
    <property type="entry name" value="CB"/>
    <property type="match status" value="1"/>
</dbReference>
<dbReference type="PROSITE" id="PS51898">
    <property type="entry name" value="TYR_RECOMBINASE"/>
    <property type="match status" value="1"/>
</dbReference>
<dbReference type="PANTHER" id="PTHR30349:SF64">
    <property type="entry name" value="PROPHAGE INTEGRASE INTD-RELATED"/>
    <property type="match status" value="1"/>
</dbReference>
<dbReference type="CDD" id="cd01189">
    <property type="entry name" value="INT_ICEBs1_C_like"/>
    <property type="match status" value="1"/>
</dbReference>